<evidence type="ECO:0000259" key="7">
    <source>
        <dbReference type="Pfam" id="PF23559"/>
    </source>
</evidence>
<gene>
    <name evidence="8" type="ORF">QJS04_geneDACA022906</name>
</gene>
<keyword evidence="4" id="KW-0547">Nucleotide-binding</keyword>
<evidence type="ECO:0000256" key="1">
    <source>
        <dbReference type="ARBA" id="ARBA00008894"/>
    </source>
</evidence>
<reference evidence="8" key="2">
    <citation type="submission" date="2023-06" db="EMBL/GenBank/DDBJ databases">
        <authorList>
            <person name="Ma L."/>
            <person name="Liu K.-W."/>
            <person name="Li Z."/>
            <person name="Hsiao Y.-Y."/>
            <person name="Qi Y."/>
            <person name="Fu T."/>
            <person name="Tang G."/>
            <person name="Zhang D."/>
            <person name="Sun W.-H."/>
            <person name="Liu D.-K."/>
            <person name="Li Y."/>
            <person name="Chen G.-Z."/>
            <person name="Liu X.-D."/>
            <person name="Liao X.-Y."/>
            <person name="Jiang Y.-T."/>
            <person name="Yu X."/>
            <person name="Hao Y."/>
            <person name="Huang J."/>
            <person name="Zhao X.-W."/>
            <person name="Ke S."/>
            <person name="Chen Y.-Y."/>
            <person name="Wu W.-L."/>
            <person name="Hsu J.-L."/>
            <person name="Lin Y.-F."/>
            <person name="Huang M.-D."/>
            <person name="Li C.-Y."/>
            <person name="Huang L."/>
            <person name="Wang Z.-W."/>
            <person name="Zhao X."/>
            <person name="Zhong W.-Y."/>
            <person name="Peng D.-H."/>
            <person name="Ahmad S."/>
            <person name="Lan S."/>
            <person name="Zhang J.-S."/>
            <person name="Tsai W.-C."/>
            <person name="Van De Peer Y."/>
            <person name="Liu Z.-J."/>
        </authorList>
    </citation>
    <scope>NUCLEOTIDE SEQUENCE</scope>
    <source>
        <strain evidence="8">SCP</strain>
        <tissue evidence="8">Leaves</tissue>
    </source>
</reference>
<evidence type="ECO:0000259" key="6">
    <source>
        <dbReference type="Pfam" id="PF23247"/>
    </source>
</evidence>
<feature type="domain" description="Disease resistance protein winged helix" evidence="7">
    <location>
        <begin position="488"/>
        <end position="555"/>
    </location>
</feature>
<dbReference type="GO" id="GO:0005524">
    <property type="term" value="F:ATP binding"/>
    <property type="evidence" value="ECO:0007669"/>
    <property type="project" value="UniProtKB-KW"/>
</dbReference>
<dbReference type="SUPFAM" id="SSF52540">
    <property type="entry name" value="P-loop containing nucleoside triphosphate hydrolases"/>
    <property type="match status" value="1"/>
</dbReference>
<dbReference type="InterPro" id="IPR001611">
    <property type="entry name" value="Leu-rich_rpt"/>
</dbReference>
<dbReference type="Pfam" id="PF23559">
    <property type="entry name" value="WHD_DRP"/>
    <property type="match status" value="1"/>
</dbReference>
<dbReference type="InterPro" id="IPR050905">
    <property type="entry name" value="Plant_NBS-LRR"/>
</dbReference>
<comment type="caution">
    <text evidence="8">The sequence shown here is derived from an EMBL/GenBank/DDBJ whole genome shotgun (WGS) entry which is preliminary data.</text>
</comment>
<dbReference type="InterPro" id="IPR032675">
    <property type="entry name" value="LRR_dom_sf"/>
</dbReference>
<evidence type="ECO:0000256" key="2">
    <source>
        <dbReference type="ARBA" id="ARBA00022737"/>
    </source>
</evidence>
<dbReference type="GO" id="GO:0009626">
    <property type="term" value="P:plant-type hypersensitive response"/>
    <property type="evidence" value="ECO:0007669"/>
    <property type="project" value="UniProtKB-ARBA"/>
</dbReference>
<protein>
    <submittedName>
        <fullName evidence="8">Disease resistance protein</fullName>
    </submittedName>
</protein>
<dbReference type="PRINTS" id="PR00364">
    <property type="entry name" value="DISEASERSIST"/>
</dbReference>
<dbReference type="AlphaFoldDB" id="A0AAV9A366"/>
<dbReference type="GO" id="GO:0002758">
    <property type="term" value="P:innate immune response-activating signaling pathway"/>
    <property type="evidence" value="ECO:0007669"/>
    <property type="project" value="UniProtKB-ARBA"/>
</dbReference>
<dbReference type="Proteomes" id="UP001179952">
    <property type="component" value="Unassembled WGS sequence"/>
</dbReference>
<evidence type="ECO:0000256" key="4">
    <source>
        <dbReference type="ARBA" id="ARBA00022840"/>
    </source>
</evidence>
<evidence type="ECO:0000256" key="3">
    <source>
        <dbReference type="ARBA" id="ARBA00022821"/>
    </source>
</evidence>
<dbReference type="Gene3D" id="3.40.50.300">
    <property type="entry name" value="P-loop containing nucleotide triphosphate hydrolases"/>
    <property type="match status" value="1"/>
</dbReference>
<keyword evidence="3" id="KW-0611">Plant defense</keyword>
<keyword evidence="2" id="KW-0677">Repeat</keyword>
<dbReference type="InterPro" id="IPR027417">
    <property type="entry name" value="P-loop_NTPase"/>
</dbReference>
<dbReference type="InterPro" id="IPR042197">
    <property type="entry name" value="Apaf_helical"/>
</dbReference>
<feature type="domain" description="NB-ARC" evidence="5">
    <location>
        <begin position="245"/>
        <end position="404"/>
    </location>
</feature>
<accession>A0AAV9A366</accession>
<keyword evidence="9" id="KW-1185">Reference proteome</keyword>
<dbReference type="GO" id="GO:0042742">
    <property type="term" value="P:defense response to bacterium"/>
    <property type="evidence" value="ECO:0007669"/>
    <property type="project" value="UniProtKB-ARBA"/>
</dbReference>
<dbReference type="SUPFAM" id="SSF52058">
    <property type="entry name" value="L domain-like"/>
    <property type="match status" value="1"/>
</dbReference>
<reference evidence="8" key="1">
    <citation type="journal article" date="2023" name="Nat. Commun.">
        <title>Diploid and tetraploid genomes of Acorus and the evolution of monocots.</title>
        <authorList>
            <person name="Ma L."/>
            <person name="Liu K.W."/>
            <person name="Li Z."/>
            <person name="Hsiao Y.Y."/>
            <person name="Qi Y."/>
            <person name="Fu T."/>
            <person name="Tang G.D."/>
            <person name="Zhang D."/>
            <person name="Sun W.H."/>
            <person name="Liu D.K."/>
            <person name="Li Y."/>
            <person name="Chen G.Z."/>
            <person name="Liu X.D."/>
            <person name="Liao X.Y."/>
            <person name="Jiang Y.T."/>
            <person name="Yu X."/>
            <person name="Hao Y."/>
            <person name="Huang J."/>
            <person name="Zhao X.W."/>
            <person name="Ke S."/>
            <person name="Chen Y.Y."/>
            <person name="Wu W.L."/>
            <person name="Hsu J.L."/>
            <person name="Lin Y.F."/>
            <person name="Huang M.D."/>
            <person name="Li C.Y."/>
            <person name="Huang L."/>
            <person name="Wang Z.W."/>
            <person name="Zhao X."/>
            <person name="Zhong W.Y."/>
            <person name="Peng D.H."/>
            <person name="Ahmad S."/>
            <person name="Lan S."/>
            <person name="Zhang J.S."/>
            <person name="Tsai W.C."/>
            <person name="Van de Peer Y."/>
            <person name="Liu Z.J."/>
        </authorList>
    </citation>
    <scope>NUCLEOTIDE SEQUENCE</scope>
    <source>
        <strain evidence="8">SCP</strain>
    </source>
</reference>
<dbReference type="Pfam" id="PF23247">
    <property type="entry name" value="LRR_RPS2"/>
    <property type="match status" value="1"/>
</dbReference>
<proteinExistence type="inferred from homology"/>
<evidence type="ECO:0000313" key="8">
    <source>
        <dbReference type="EMBL" id="KAK1258549.1"/>
    </source>
</evidence>
<dbReference type="Pfam" id="PF13855">
    <property type="entry name" value="LRR_8"/>
    <property type="match status" value="1"/>
</dbReference>
<keyword evidence="4" id="KW-0067">ATP-binding</keyword>
<dbReference type="EMBL" id="JAUJYN010000015">
    <property type="protein sequence ID" value="KAK1258549.1"/>
    <property type="molecule type" value="Genomic_DNA"/>
</dbReference>
<dbReference type="GO" id="GO:0043531">
    <property type="term" value="F:ADP binding"/>
    <property type="evidence" value="ECO:0007669"/>
    <property type="project" value="InterPro"/>
</dbReference>
<sequence>MLTWCHANIDPIKGQFCNKHLAEAEVFKNNNLGSNIKVSISASPPPHTLYYTIMLKSNVMISRFSNCICNKLNLKFCRRMGIAIVGIIIQALSCCFPPTVQAAKYVFHRANYCLKLKKKFQVVEDKMTTLTKIREDVRSETRKTRLTGVCEAWLQKVESIEKKVNNIRAEYYITMESNCLSGCCPNVYARYNYGKLLMQTTDEILALSEESKTMDKIANRRELRAVESMPVKRFEEQTTMSHTLKELFTCLKTREFKRIGVWGMPGVGKTTLMGTLNNLMDDEMFDIVIWVTVSKDWSPRKVQDDIARRLKLNVEKDESDTSVAGKLHSYLKSKRYLLLLDDVWKKIDLLSIGIPNCEELDGCKVILASRDLKVCNQMGTDRNVKLETLQNDEARRLFLEKVGEVSPCIHSEVFEKILEQCGNLPLAIVTVGMALRRKYSKSVWNDTLRSLLSPAVGKTDLDEMYELLRFSYDQLSDDIKNCFLYAALYPDGHDIYIDDLIEYWKAEGFFEDCKSFADAHDRGRHILETLLDASMLQRSTRPEHVQMHQMLRDVAMKIAFPNGESPKFLVKTGVKKQQIPEEKEWEQVERISLMSSDLNCLPMQLNCPELTTLFLQSNPVLRVIPETFFVRMSKLRVVDLSNTEIQFLPKSLFALSNLRGLNLNGCRHLKAFPSLKSYLLVPFVKYGHLENLELLDIRGTGITCLATEVRKFPTLRSLKVSSTNFADYVGKAATIPQQLEELIIDVERNDTQWNSKAQALVHELVKLENLNALRFFFPDVECFKRFTEYSVAWPDRSWRAFQFIVGLHDGGSKLSVGRWSGYLRFAGGASIPQGVQATLKHANAFELLDHEVVQDLSEFGMKNMYGLESCRVEGCKEIEYIFVGDDITLPCLKKLHAIDLPKLRGIWKGIVPQNGLASLMLLDLRRCPSLTMVLTLSAAQQLCLLEELRVKNCSNITEVVGYEETVKEGSILPKLKIMILNNLPKLDCIHKEESPLLTWRALEKIQINNCLLLCKLPLREHNLDALCTIRGEKEWWDALKWKDSTLQEKFQLLYKSDE</sequence>
<dbReference type="InterPro" id="IPR002182">
    <property type="entry name" value="NB-ARC"/>
</dbReference>
<name>A0AAV9A366_ACOGR</name>
<comment type="similarity">
    <text evidence="1">Belongs to the disease resistance NB-LRR family.</text>
</comment>
<evidence type="ECO:0000313" key="9">
    <source>
        <dbReference type="Proteomes" id="UP001179952"/>
    </source>
</evidence>
<dbReference type="PANTHER" id="PTHR33463">
    <property type="entry name" value="NB-ARC DOMAIN-CONTAINING PROTEIN-RELATED"/>
    <property type="match status" value="1"/>
</dbReference>
<dbReference type="Gene3D" id="3.80.10.10">
    <property type="entry name" value="Ribonuclease Inhibitor"/>
    <property type="match status" value="2"/>
</dbReference>
<dbReference type="InterPro" id="IPR058922">
    <property type="entry name" value="WHD_DRP"/>
</dbReference>
<dbReference type="FunFam" id="1.10.10.10:FF:000322">
    <property type="entry name" value="Probable disease resistance protein At1g63360"/>
    <property type="match status" value="1"/>
</dbReference>
<dbReference type="FunFam" id="3.40.50.300:FF:001091">
    <property type="entry name" value="Probable disease resistance protein At1g61300"/>
    <property type="match status" value="1"/>
</dbReference>
<dbReference type="PANTHER" id="PTHR33463:SF209">
    <property type="entry name" value="DISEASE RESISTANCE PROTEIN RPS2-LIKE"/>
    <property type="match status" value="1"/>
</dbReference>
<feature type="domain" description="Disease resistance protein At4g27190-like leucine-rich repeats" evidence="6">
    <location>
        <begin position="864"/>
        <end position="953"/>
    </location>
</feature>
<dbReference type="InterPro" id="IPR057135">
    <property type="entry name" value="At4g27190-like_LRR"/>
</dbReference>
<dbReference type="Pfam" id="PF00931">
    <property type="entry name" value="NB-ARC"/>
    <property type="match status" value="1"/>
</dbReference>
<evidence type="ECO:0000259" key="5">
    <source>
        <dbReference type="Pfam" id="PF00931"/>
    </source>
</evidence>
<dbReference type="Gene3D" id="1.10.8.430">
    <property type="entry name" value="Helical domain of apoptotic protease-activating factors"/>
    <property type="match status" value="1"/>
</dbReference>
<organism evidence="8 9">
    <name type="scientific">Acorus gramineus</name>
    <name type="common">Dwarf sweet flag</name>
    <dbReference type="NCBI Taxonomy" id="55184"/>
    <lineage>
        <taxon>Eukaryota</taxon>
        <taxon>Viridiplantae</taxon>
        <taxon>Streptophyta</taxon>
        <taxon>Embryophyta</taxon>
        <taxon>Tracheophyta</taxon>
        <taxon>Spermatophyta</taxon>
        <taxon>Magnoliopsida</taxon>
        <taxon>Liliopsida</taxon>
        <taxon>Acoraceae</taxon>
        <taxon>Acorus</taxon>
    </lineage>
</organism>